<reference evidence="4" key="1">
    <citation type="journal article" date="2019" name="Int. J. Syst. Evol. Microbiol.">
        <title>The Global Catalogue of Microorganisms (GCM) 10K type strain sequencing project: providing services to taxonomists for standard genome sequencing and annotation.</title>
        <authorList>
            <consortium name="The Broad Institute Genomics Platform"/>
            <consortium name="The Broad Institute Genome Sequencing Center for Infectious Disease"/>
            <person name="Wu L."/>
            <person name="Ma J."/>
        </authorList>
    </citation>
    <scope>NUCLEOTIDE SEQUENCE [LARGE SCALE GENOMIC DNA]</scope>
    <source>
        <strain evidence="4">CGMCC 4.7192</strain>
    </source>
</reference>
<dbReference type="RefSeq" id="WP_380248392.1">
    <property type="nucleotide sequence ID" value="NZ_JBHUII010000001.1"/>
</dbReference>
<comment type="caution">
    <text evidence="3">The sequence shown here is derived from an EMBL/GenBank/DDBJ whole genome shotgun (WGS) entry which is preliminary data.</text>
</comment>
<feature type="modified residue" description="4-aspartylphosphate" evidence="1">
    <location>
        <position position="63"/>
    </location>
</feature>
<dbReference type="SMART" id="SM00448">
    <property type="entry name" value="REC"/>
    <property type="match status" value="1"/>
</dbReference>
<dbReference type="EMBL" id="JBHUII010000001">
    <property type="protein sequence ID" value="MFD2204623.1"/>
    <property type="molecule type" value="Genomic_DNA"/>
</dbReference>
<evidence type="ECO:0000256" key="1">
    <source>
        <dbReference type="PROSITE-ProRule" id="PRU00169"/>
    </source>
</evidence>
<evidence type="ECO:0000313" key="4">
    <source>
        <dbReference type="Proteomes" id="UP001597294"/>
    </source>
</evidence>
<dbReference type="Pfam" id="PF00072">
    <property type="entry name" value="Response_reg"/>
    <property type="match status" value="1"/>
</dbReference>
<organism evidence="3 4">
    <name type="scientific">Kiloniella antarctica</name>
    <dbReference type="NCBI Taxonomy" id="1550907"/>
    <lineage>
        <taxon>Bacteria</taxon>
        <taxon>Pseudomonadati</taxon>
        <taxon>Pseudomonadota</taxon>
        <taxon>Alphaproteobacteria</taxon>
        <taxon>Rhodospirillales</taxon>
        <taxon>Kiloniellaceae</taxon>
        <taxon>Kiloniella</taxon>
    </lineage>
</organism>
<feature type="domain" description="Response regulatory" evidence="2">
    <location>
        <begin position="9"/>
        <end position="130"/>
    </location>
</feature>
<dbReference type="Gene3D" id="3.40.50.2300">
    <property type="match status" value="1"/>
</dbReference>
<sequence length="147" mass="16911">MKADTKEVTLLLVEDDDIDAASIERSFLKQRIGNLIVRAHDGVEAFELLRNGAVTHPFMILLDLQMPRMNGLEFLEKLRKDPDFHDTVVFVLTTSKSDQDIIESYNKKIAGYFVKEEAGVNFIDVVRMFENYWKILHVPTETKSQGH</sequence>
<protein>
    <submittedName>
        <fullName evidence="3">Response regulator</fullName>
    </submittedName>
</protein>
<gene>
    <name evidence="3" type="ORF">ACFSKO_03330</name>
</gene>
<dbReference type="CDD" id="cd17557">
    <property type="entry name" value="REC_Rcp-like"/>
    <property type="match status" value="1"/>
</dbReference>
<dbReference type="InterPro" id="IPR001789">
    <property type="entry name" value="Sig_transdc_resp-reg_receiver"/>
</dbReference>
<evidence type="ECO:0000313" key="3">
    <source>
        <dbReference type="EMBL" id="MFD2204623.1"/>
    </source>
</evidence>
<dbReference type="InterPro" id="IPR052893">
    <property type="entry name" value="TCS_response_regulator"/>
</dbReference>
<evidence type="ECO:0000259" key="2">
    <source>
        <dbReference type="PROSITE" id="PS50110"/>
    </source>
</evidence>
<keyword evidence="4" id="KW-1185">Reference proteome</keyword>
<dbReference type="SUPFAM" id="SSF52172">
    <property type="entry name" value="CheY-like"/>
    <property type="match status" value="1"/>
</dbReference>
<dbReference type="Proteomes" id="UP001597294">
    <property type="component" value="Unassembled WGS sequence"/>
</dbReference>
<proteinExistence type="predicted"/>
<dbReference type="PANTHER" id="PTHR44520:SF2">
    <property type="entry name" value="RESPONSE REGULATOR RCP1"/>
    <property type="match status" value="1"/>
</dbReference>
<keyword evidence="1" id="KW-0597">Phosphoprotein</keyword>
<dbReference type="PROSITE" id="PS50110">
    <property type="entry name" value="RESPONSE_REGULATORY"/>
    <property type="match status" value="1"/>
</dbReference>
<name>A0ABW5BF66_9PROT</name>
<dbReference type="InterPro" id="IPR011006">
    <property type="entry name" value="CheY-like_superfamily"/>
</dbReference>
<dbReference type="PANTHER" id="PTHR44520">
    <property type="entry name" value="RESPONSE REGULATOR RCP1-RELATED"/>
    <property type="match status" value="1"/>
</dbReference>
<accession>A0ABW5BF66</accession>